<dbReference type="AlphaFoldDB" id="A0AAV5T632"/>
<feature type="signal peptide" evidence="1">
    <location>
        <begin position="1"/>
        <end position="20"/>
    </location>
</feature>
<proteinExistence type="predicted"/>
<dbReference type="Proteomes" id="UP001432027">
    <property type="component" value="Unassembled WGS sequence"/>
</dbReference>
<accession>A0AAV5T632</accession>
<gene>
    <name evidence="2" type="ORF">PENTCL1PPCAC_10448</name>
</gene>
<feature type="chain" id="PRO_5043697394" description="Sushi domain-containing protein" evidence="1">
    <location>
        <begin position="21"/>
        <end position="356"/>
    </location>
</feature>
<evidence type="ECO:0000313" key="2">
    <source>
        <dbReference type="EMBL" id="GMS88273.1"/>
    </source>
</evidence>
<reference evidence="2" key="1">
    <citation type="submission" date="2023-10" db="EMBL/GenBank/DDBJ databases">
        <title>Genome assembly of Pristionchus species.</title>
        <authorList>
            <person name="Yoshida K."/>
            <person name="Sommer R.J."/>
        </authorList>
    </citation>
    <scope>NUCLEOTIDE SEQUENCE</scope>
    <source>
        <strain evidence="2">RS0144</strain>
    </source>
</reference>
<keyword evidence="1" id="KW-0732">Signal</keyword>
<protein>
    <recommendedName>
        <fullName evidence="4">Sushi domain-containing protein</fullName>
    </recommendedName>
</protein>
<name>A0AAV5T632_9BILA</name>
<dbReference type="EMBL" id="BTSX01000003">
    <property type="protein sequence ID" value="GMS88273.1"/>
    <property type="molecule type" value="Genomic_DNA"/>
</dbReference>
<feature type="non-terminal residue" evidence="2">
    <location>
        <position position="1"/>
    </location>
</feature>
<evidence type="ECO:0000256" key="1">
    <source>
        <dbReference type="SAM" id="SignalP"/>
    </source>
</evidence>
<organism evidence="2 3">
    <name type="scientific">Pristionchus entomophagus</name>
    <dbReference type="NCBI Taxonomy" id="358040"/>
    <lineage>
        <taxon>Eukaryota</taxon>
        <taxon>Metazoa</taxon>
        <taxon>Ecdysozoa</taxon>
        <taxon>Nematoda</taxon>
        <taxon>Chromadorea</taxon>
        <taxon>Rhabditida</taxon>
        <taxon>Rhabditina</taxon>
        <taxon>Diplogasteromorpha</taxon>
        <taxon>Diplogasteroidea</taxon>
        <taxon>Neodiplogasteridae</taxon>
        <taxon>Pristionchus</taxon>
    </lineage>
</organism>
<evidence type="ECO:0000313" key="3">
    <source>
        <dbReference type="Proteomes" id="UP001432027"/>
    </source>
</evidence>
<comment type="caution">
    <text evidence="2">The sequence shown here is derived from an EMBL/GenBank/DDBJ whole genome shotgun (WGS) entry which is preliminary data.</text>
</comment>
<evidence type="ECO:0008006" key="4">
    <source>
        <dbReference type="Google" id="ProtNLM"/>
    </source>
</evidence>
<keyword evidence="3" id="KW-1185">Reference proteome</keyword>
<sequence>ATIMLVVLGTTLLLASTALAGNTGPIPPHLIRCANITIQAEGNCPRKGYECDEALPIKYNVRNNNWASAEVECVDRKAYLAVDNQIVDRVQCRDKKWRAQNNCDIPTTTVVCARNCDADACPSHPHEYSSKYQRLDIYEATARTQCAVAKCKYGFVALQRDGTLIKELSASTTVSCSGNGQWSVSATEKHSYVMCKRKPKSCPCRCNGKPWGFPWLNATSAAIRDGCKYSCPAGQVLTRTIEPSAITITSATCTRKGFLTTGDVLTKQIGCSTCDVPDGPVARPGGNTNRAAISTKCVLTCTKGYALRYIYQNEATFAPGNVLYRNILPGGTNVWITRDGKTTLASAYRFDCVRRV</sequence>